<gene>
    <name evidence="2" type="ORF">EL17_23410</name>
</gene>
<keyword evidence="1" id="KW-1133">Transmembrane helix</keyword>
<dbReference type="STRING" id="1048983.EL17_23410"/>
<proteinExistence type="predicted"/>
<name>A0A074KTU2_9BACT</name>
<feature type="transmembrane region" description="Helical" evidence="1">
    <location>
        <begin position="45"/>
        <end position="65"/>
    </location>
</feature>
<keyword evidence="1" id="KW-0472">Membrane</keyword>
<evidence type="ECO:0000313" key="2">
    <source>
        <dbReference type="EMBL" id="KEO71660.1"/>
    </source>
</evidence>
<dbReference type="RefSeq" id="WP_035079808.1">
    <property type="nucleotide sequence ID" value="NZ_JMIH01000042.1"/>
</dbReference>
<dbReference type="EMBL" id="JMIH01000042">
    <property type="protein sequence ID" value="KEO71660.1"/>
    <property type="molecule type" value="Genomic_DNA"/>
</dbReference>
<protein>
    <recommendedName>
        <fullName evidence="4">SMODS-associating 2TM beta-strand rich effector domain-containing protein</fullName>
    </recommendedName>
</protein>
<feature type="transmembrane region" description="Helical" evidence="1">
    <location>
        <begin position="77"/>
        <end position="99"/>
    </location>
</feature>
<reference evidence="2 3" key="1">
    <citation type="submission" date="2014-04" db="EMBL/GenBank/DDBJ databases">
        <title>Characterization and application of a salt tolerant electro-active bacterium.</title>
        <authorList>
            <person name="Yang L."/>
            <person name="Wei S."/>
            <person name="Tay Q.X.M."/>
        </authorList>
    </citation>
    <scope>NUCLEOTIDE SEQUENCE [LARGE SCALE GENOMIC DNA]</scope>
    <source>
        <strain evidence="2 3">LY1</strain>
    </source>
</reference>
<keyword evidence="1" id="KW-0812">Transmembrane</keyword>
<organism evidence="2 3">
    <name type="scientific">Anditalea andensis</name>
    <dbReference type="NCBI Taxonomy" id="1048983"/>
    <lineage>
        <taxon>Bacteria</taxon>
        <taxon>Pseudomonadati</taxon>
        <taxon>Bacteroidota</taxon>
        <taxon>Cytophagia</taxon>
        <taxon>Cytophagales</taxon>
        <taxon>Cytophagaceae</taxon>
        <taxon>Anditalea</taxon>
    </lineage>
</organism>
<comment type="caution">
    <text evidence="2">The sequence shown here is derived from an EMBL/GenBank/DDBJ whole genome shotgun (WGS) entry which is preliminary data.</text>
</comment>
<evidence type="ECO:0008006" key="4">
    <source>
        <dbReference type="Google" id="ProtNLM"/>
    </source>
</evidence>
<dbReference type="AlphaFoldDB" id="A0A074KTU2"/>
<keyword evidence="3" id="KW-1185">Reference proteome</keyword>
<accession>A0A074KTU2</accession>
<feature type="transmembrane region" description="Helical" evidence="1">
    <location>
        <begin position="12"/>
        <end position="33"/>
    </location>
</feature>
<sequence length="207" mass="23671">MTYSRKNKSRMWGVVGSLFMALFMIYSVLLIIFPLREEHWGAHSSLEIIIGVLSASVFTLLLFIVNEYVFYDENLAGIWLMEIKVVFAAPGTTAGYTIVYRLDILKKQRDIIGKGEKIYEISPAGKVKEYLAMRKDHIIRIEVDGYLDKKYLAHNEIRLLITEHGLNRKTTASATLNFSKSHLMQGEYISTAANSYGTISLQKYFKI</sequence>
<evidence type="ECO:0000313" key="3">
    <source>
        <dbReference type="Proteomes" id="UP000027821"/>
    </source>
</evidence>
<dbReference type="Proteomes" id="UP000027821">
    <property type="component" value="Unassembled WGS sequence"/>
</dbReference>
<evidence type="ECO:0000256" key="1">
    <source>
        <dbReference type="SAM" id="Phobius"/>
    </source>
</evidence>